<dbReference type="Proteomes" id="UP000015100">
    <property type="component" value="Unassembled WGS sequence"/>
</dbReference>
<feature type="compositionally biased region" description="Polar residues" evidence="1">
    <location>
        <begin position="422"/>
        <end position="451"/>
    </location>
</feature>
<proteinExistence type="predicted"/>
<feature type="domain" description="C2H2-type" evidence="2">
    <location>
        <begin position="112"/>
        <end position="135"/>
    </location>
</feature>
<organism evidence="3 4">
    <name type="scientific">Dactylellina haptotyla (strain CBS 200.50)</name>
    <name type="common">Nematode-trapping fungus</name>
    <name type="synonym">Monacrosporium haptotylum</name>
    <dbReference type="NCBI Taxonomy" id="1284197"/>
    <lineage>
        <taxon>Eukaryota</taxon>
        <taxon>Fungi</taxon>
        <taxon>Dikarya</taxon>
        <taxon>Ascomycota</taxon>
        <taxon>Pezizomycotina</taxon>
        <taxon>Orbiliomycetes</taxon>
        <taxon>Orbiliales</taxon>
        <taxon>Orbiliaceae</taxon>
        <taxon>Dactylellina</taxon>
    </lineage>
</organism>
<dbReference type="EMBL" id="AQGS01000467">
    <property type="protein sequence ID" value="EPS39589.1"/>
    <property type="molecule type" value="Genomic_DNA"/>
</dbReference>
<dbReference type="InterPro" id="IPR013087">
    <property type="entry name" value="Znf_C2H2_type"/>
</dbReference>
<dbReference type="OrthoDB" id="5366163at2759"/>
<sequence length="693" mass="77461">MSSLSEHGSGNLVDEFLQPDRFSHSSLRSFSPLVYCPSCGSSQSLNRVSGFCLNCQNHIPEENYRPDLPPLLHADADTPYHHDTSISSLDENSSSSSSPDFTGGYSILSFKCSQVGCQYICKTEVEMKTHQIIRHWGPDASLRPTIATCQAPLCRRGFFGPFAKIKLARHRAKSHSGSQSASHDSEDLSSAEGSSADRDSPYHNPSSFVSDHGSEGGFRMMLKNPENIKPIQLGKPTSFDSTVSAAGGWTRDYIEHGDGDADSLVLEIHGFLKTLKRESKSRKRYLPSWFHDRRSVDSILSRKDPYKPQAPTDIESEQGSKQKKNTNESAEPADSTLDPNSPPNLSNPPCLRHQEGLEVPPPTAGCSPPEDVKVLPSEPDDVIFSGLDSERPNSNEFEDLDLSHRPLRQGDPTDEWVHNKKNPTLVSNGNAKISVRQESAGGSTGSPQGLSRTEREQTRQPNFANSKVEELRKFTSDAYYKLCNKSAKGSIELQRFVKSLKGINEIIRVGFLAVQKILTGHVLSELLEVYCYLHVAYAMYQLERSKLNEKTPDIAFKEELNVFRELLPEFESFEYQAKERDIFDEIVGIMWVELKDAIKWNNRHTTNTQFGSGIDAINTLPAVLREYVYQNYPNNRCLCISMSGNTPNISQDKSDVHHSISEPPTPLESSEPDWNSMPSAFYSLKLRKLFSFS</sequence>
<evidence type="ECO:0000313" key="3">
    <source>
        <dbReference type="EMBL" id="EPS39589.1"/>
    </source>
</evidence>
<accession>S8A9M9</accession>
<feature type="region of interest" description="Disordered" evidence="1">
    <location>
        <begin position="170"/>
        <end position="221"/>
    </location>
</feature>
<evidence type="ECO:0000256" key="1">
    <source>
        <dbReference type="SAM" id="MobiDB-lite"/>
    </source>
</evidence>
<evidence type="ECO:0000259" key="2">
    <source>
        <dbReference type="PROSITE" id="PS00028"/>
    </source>
</evidence>
<reference evidence="3 4" key="1">
    <citation type="journal article" date="2013" name="PLoS Genet.">
        <title>Genomic mechanisms accounting for the adaptation to parasitism in nematode-trapping fungi.</title>
        <authorList>
            <person name="Meerupati T."/>
            <person name="Andersson K.M."/>
            <person name="Friman E."/>
            <person name="Kumar D."/>
            <person name="Tunlid A."/>
            <person name="Ahren D."/>
        </authorList>
    </citation>
    <scope>NUCLEOTIDE SEQUENCE [LARGE SCALE GENOMIC DNA]</scope>
    <source>
        <strain evidence="3 4">CBS 200.50</strain>
    </source>
</reference>
<dbReference type="PROSITE" id="PS00028">
    <property type="entry name" value="ZINC_FINGER_C2H2_1"/>
    <property type="match status" value="1"/>
</dbReference>
<keyword evidence="4" id="KW-1185">Reference proteome</keyword>
<dbReference type="STRING" id="1284197.S8A9M9"/>
<comment type="caution">
    <text evidence="3">The sequence shown here is derived from an EMBL/GenBank/DDBJ whole genome shotgun (WGS) entry which is preliminary data.</text>
</comment>
<dbReference type="AlphaFoldDB" id="S8A9M9"/>
<protein>
    <recommendedName>
        <fullName evidence="2">C2H2-type domain-containing protein</fullName>
    </recommendedName>
</protein>
<gene>
    <name evidence="3" type="ORF">H072_6693</name>
</gene>
<dbReference type="HOGENOM" id="CLU_397408_0_0_1"/>
<name>S8A9M9_DACHA</name>
<feature type="region of interest" description="Disordered" evidence="1">
    <location>
        <begin position="300"/>
        <end position="463"/>
    </location>
</feature>
<feature type="region of interest" description="Disordered" evidence="1">
    <location>
        <begin position="650"/>
        <end position="672"/>
    </location>
</feature>
<reference evidence="4" key="2">
    <citation type="submission" date="2013-04" db="EMBL/GenBank/DDBJ databases">
        <title>Genomic mechanisms accounting for the adaptation to parasitism in nematode-trapping fungi.</title>
        <authorList>
            <person name="Ahren D.G."/>
        </authorList>
    </citation>
    <scope>NUCLEOTIDE SEQUENCE [LARGE SCALE GENOMIC DNA]</scope>
    <source>
        <strain evidence="4">CBS 200.50</strain>
    </source>
</reference>
<evidence type="ECO:0000313" key="4">
    <source>
        <dbReference type="Proteomes" id="UP000015100"/>
    </source>
</evidence>